<dbReference type="AlphaFoldDB" id="J9GGU8"/>
<evidence type="ECO:0000313" key="1">
    <source>
        <dbReference type="EMBL" id="EJX01028.1"/>
    </source>
</evidence>
<name>J9GGU8_9ZZZZ</name>
<reference evidence="1" key="1">
    <citation type="journal article" date="2012" name="PLoS ONE">
        <title>Gene sets for utilization of primary and secondary nutrition supplies in the distal gut of endangered iberian lynx.</title>
        <authorList>
            <person name="Alcaide M."/>
            <person name="Messina E."/>
            <person name="Richter M."/>
            <person name="Bargiela R."/>
            <person name="Peplies J."/>
            <person name="Huws S.A."/>
            <person name="Newbold C.J."/>
            <person name="Golyshin P.N."/>
            <person name="Simon M.A."/>
            <person name="Lopez G."/>
            <person name="Yakimov M.M."/>
            <person name="Ferrer M."/>
        </authorList>
    </citation>
    <scope>NUCLEOTIDE SEQUENCE</scope>
</reference>
<comment type="caution">
    <text evidence="1">The sequence shown here is derived from an EMBL/GenBank/DDBJ whole genome shotgun (WGS) entry which is preliminary data.</text>
</comment>
<gene>
    <name evidence="1" type="ORF">EVA_10862</name>
</gene>
<organism evidence="1">
    <name type="scientific">gut metagenome</name>
    <dbReference type="NCBI Taxonomy" id="749906"/>
    <lineage>
        <taxon>unclassified sequences</taxon>
        <taxon>metagenomes</taxon>
        <taxon>organismal metagenomes</taxon>
    </lineage>
</organism>
<proteinExistence type="predicted"/>
<protein>
    <submittedName>
        <fullName evidence="1">Uncharacterized protein</fullName>
    </submittedName>
</protein>
<feature type="non-terminal residue" evidence="1">
    <location>
        <position position="1"/>
    </location>
</feature>
<dbReference type="EMBL" id="AMCI01003120">
    <property type="protein sequence ID" value="EJX01028.1"/>
    <property type="molecule type" value="Genomic_DNA"/>
</dbReference>
<accession>J9GGU8</accession>
<sequence>PNYRQFDLPSASDIRRTLHWTPNAFTDENGEYHLIFFTNAREQQTLDISVRGLTRNGEWLEWN</sequence>